<name>A0A2S5VU86_9MICO</name>
<evidence type="ECO:0000256" key="1">
    <source>
        <dbReference type="SAM" id="MobiDB-lite"/>
    </source>
</evidence>
<sequence length="135" mass="15220">MGDAAHPVGDPRPAVDYREVEDSARFRELKRAHRGFVFPLAVAFLVWYFAFVLLSDYAHEFMSTPVIGNVNLGILLGLGQFVTTFAITTWYVSRANARFDPIAAEIRADLEERERVAATRPRGSTPPKRRKGGRR</sequence>
<feature type="transmembrane region" description="Helical" evidence="2">
    <location>
        <begin position="35"/>
        <end position="54"/>
    </location>
</feature>
<comment type="caution">
    <text evidence="3">The sequence shown here is derived from an EMBL/GenBank/DDBJ whole genome shotgun (WGS) entry which is preliminary data.</text>
</comment>
<evidence type="ECO:0000256" key="2">
    <source>
        <dbReference type="SAM" id="Phobius"/>
    </source>
</evidence>
<dbReference type="RefSeq" id="WP_104290091.1">
    <property type="nucleotide sequence ID" value="NZ_PSTS01000022.1"/>
</dbReference>
<dbReference type="PANTHER" id="PTHR38441:SF1">
    <property type="entry name" value="MEMBRANE PROTEIN"/>
    <property type="match status" value="1"/>
</dbReference>
<keyword evidence="2" id="KW-0472">Membrane</keyword>
<protein>
    <submittedName>
        <fullName evidence="3">DUF485 domain-containing protein</fullName>
    </submittedName>
</protein>
<keyword evidence="2" id="KW-1133">Transmembrane helix</keyword>
<proteinExistence type="predicted"/>
<dbReference type="Pfam" id="PF04341">
    <property type="entry name" value="DUF485"/>
    <property type="match status" value="1"/>
</dbReference>
<evidence type="ECO:0000313" key="4">
    <source>
        <dbReference type="Proteomes" id="UP000239241"/>
    </source>
</evidence>
<feature type="transmembrane region" description="Helical" evidence="2">
    <location>
        <begin position="74"/>
        <end position="92"/>
    </location>
</feature>
<dbReference type="Proteomes" id="UP000239241">
    <property type="component" value="Unassembled WGS sequence"/>
</dbReference>
<accession>A0A2S5VU86</accession>
<dbReference type="EMBL" id="PSXY01000009">
    <property type="protein sequence ID" value="PPF68257.1"/>
    <property type="molecule type" value="Genomic_DNA"/>
</dbReference>
<reference evidence="3 4" key="1">
    <citation type="submission" date="2018-02" db="EMBL/GenBank/DDBJ databases">
        <title>Bacteriophage NCPPB3778 and a type I-E CRISPR drive the evolution of the US Biological Select Agent, Rathayibacter toxicus.</title>
        <authorList>
            <person name="Davis E.W.II."/>
            <person name="Tabima J.F."/>
            <person name="Weisberg A.J."/>
            <person name="Lopes L.D."/>
            <person name="Wiseman M.S."/>
            <person name="Wiseman M.S."/>
            <person name="Pupko T."/>
            <person name="Belcher M.S."/>
            <person name="Sechler A.J."/>
            <person name="Tancos M.A."/>
            <person name="Schroeder B.K."/>
            <person name="Murray T.D."/>
            <person name="Luster D.G."/>
            <person name="Schneider W.L."/>
            <person name="Rogers E."/>
            <person name="Andreote F.D."/>
            <person name="Grunwald N.J."/>
            <person name="Putnam M.L."/>
            <person name="Chang J.H."/>
        </authorList>
    </citation>
    <scope>NUCLEOTIDE SEQUENCE [LARGE SCALE GENOMIC DNA]</scope>
    <source>
        <strain evidence="3 4">AY1B3</strain>
    </source>
</reference>
<dbReference type="OrthoDB" id="3543412at2"/>
<dbReference type="PANTHER" id="PTHR38441">
    <property type="entry name" value="INTEGRAL MEMBRANE PROTEIN-RELATED"/>
    <property type="match status" value="1"/>
</dbReference>
<dbReference type="InterPro" id="IPR007436">
    <property type="entry name" value="DUF485"/>
</dbReference>
<keyword evidence="2" id="KW-0812">Transmembrane</keyword>
<evidence type="ECO:0000313" key="3">
    <source>
        <dbReference type="EMBL" id="PPF68257.1"/>
    </source>
</evidence>
<organism evidence="3 4">
    <name type="scientific">Clavibacter michiganensis</name>
    <dbReference type="NCBI Taxonomy" id="28447"/>
    <lineage>
        <taxon>Bacteria</taxon>
        <taxon>Bacillati</taxon>
        <taxon>Actinomycetota</taxon>
        <taxon>Actinomycetes</taxon>
        <taxon>Micrococcales</taxon>
        <taxon>Microbacteriaceae</taxon>
        <taxon>Clavibacter</taxon>
    </lineage>
</organism>
<dbReference type="AlphaFoldDB" id="A0A2S5VU86"/>
<feature type="region of interest" description="Disordered" evidence="1">
    <location>
        <begin position="114"/>
        <end position="135"/>
    </location>
</feature>
<gene>
    <name evidence="3" type="ORF">C5E16_07040</name>
</gene>